<evidence type="ECO:0000313" key="2">
    <source>
        <dbReference type="EMBL" id="MBP0465102.1"/>
    </source>
</evidence>
<dbReference type="RefSeq" id="WP_209352494.1">
    <property type="nucleotide sequence ID" value="NZ_JAGIYZ010000013.1"/>
</dbReference>
<reference evidence="2 3" key="1">
    <citation type="submission" date="2021-03" db="EMBL/GenBank/DDBJ databases">
        <authorList>
            <person name="So Y."/>
        </authorList>
    </citation>
    <scope>NUCLEOTIDE SEQUENCE [LARGE SCALE GENOMIC DNA]</scope>
    <source>
        <strain evidence="2 3">PWR1</strain>
    </source>
</reference>
<keyword evidence="3" id="KW-1185">Reference proteome</keyword>
<dbReference type="Proteomes" id="UP000680815">
    <property type="component" value="Unassembled WGS sequence"/>
</dbReference>
<comment type="caution">
    <text evidence="2">The sequence shown here is derived from an EMBL/GenBank/DDBJ whole genome shotgun (WGS) entry which is preliminary data.</text>
</comment>
<dbReference type="EMBL" id="JAGIYZ010000013">
    <property type="protein sequence ID" value="MBP0465102.1"/>
    <property type="molecule type" value="Genomic_DNA"/>
</dbReference>
<gene>
    <name evidence="2" type="ORF">J5Y09_14350</name>
</gene>
<name>A0ABS4AWZ4_9PROT</name>
<proteinExistence type="predicted"/>
<feature type="signal peptide" evidence="1">
    <location>
        <begin position="1"/>
        <end position="17"/>
    </location>
</feature>
<sequence length="125" mass="12710">MRAGLVALCLAASVAAAGEGPVPPAYHGLWARDPADCQRGEDLLTLVSAQGLGEAGNGEVAIAASGPDARDGTLHLTMRTRDGAATVTYPLRLRLSANGAVLVFGMPPPAAPLTLHRCAKRTEAG</sequence>
<evidence type="ECO:0000256" key="1">
    <source>
        <dbReference type="SAM" id="SignalP"/>
    </source>
</evidence>
<organism evidence="2 3">
    <name type="scientific">Roseomonas nitratireducens</name>
    <dbReference type="NCBI Taxonomy" id="2820810"/>
    <lineage>
        <taxon>Bacteria</taxon>
        <taxon>Pseudomonadati</taxon>
        <taxon>Pseudomonadota</taxon>
        <taxon>Alphaproteobacteria</taxon>
        <taxon>Acetobacterales</taxon>
        <taxon>Roseomonadaceae</taxon>
        <taxon>Roseomonas</taxon>
    </lineage>
</organism>
<keyword evidence="1" id="KW-0732">Signal</keyword>
<feature type="chain" id="PRO_5046228783" evidence="1">
    <location>
        <begin position="18"/>
        <end position="125"/>
    </location>
</feature>
<evidence type="ECO:0000313" key="3">
    <source>
        <dbReference type="Proteomes" id="UP000680815"/>
    </source>
</evidence>
<accession>A0ABS4AWZ4</accession>
<protein>
    <submittedName>
        <fullName evidence="2">Uncharacterized protein</fullName>
    </submittedName>
</protein>